<dbReference type="Proteomes" id="UP000002745">
    <property type="component" value="Chromosome"/>
</dbReference>
<accession>C6XNI0</accession>
<dbReference type="KEGG" id="hba:Hbal_2444"/>
<name>C6XNI0_HIRBI</name>
<organism evidence="1 2">
    <name type="scientific">Hirschia baltica (strain ATCC 49814 / DSM 5838 / IFAM 1418)</name>
    <dbReference type="NCBI Taxonomy" id="582402"/>
    <lineage>
        <taxon>Bacteria</taxon>
        <taxon>Pseudomonadati</taxon>
        <taxon>Pseudomonadota</taxon>
        <taxon>Alphaproteobacteria</taxon>
        <taxon>Hyphomonadales</taxon>
        <taxon>Hyphomonadaceae</taxon>
        <taxon>Hirschia</taxon>
    </lineage>
</organism>
<dbReference type="HOGENOM" id="CLU_1710771_0_0_5"/>
<proteinExistence type="predicted"/>
<reference evidence="2" key="1">
    <citation type="journal article" date="2011" name="J. Bacteriol.">
        <title>Genome sequences of eight morphologically diverse alphaproteobacteria.</title>
        <authorList>
            <consortium name="US DOE Joint Genome Institute"/>
            <person name="Brown P.J."/>
            <person name="Kysela D.T."/>
            <person name="Buechlein A."/>
            <person name="Hemmerich C."/>
            <person name="Brun Y.V."/>
        </authorList>
    </citation>
    <scope>NUCLEOTIDE SEQUENCE [LARGE SCALE GENOMIC DNA]</scope>
    <source>
        <strain evidence="2">ATCC 49814 / DSM 5838 / IFAM 1418</strain>
    </source>
</reference>
<sequence length="153" mass="18133">MCWLVEIEPAFDWECDMHESTLRILEIIKRSRHHFSDVELADFVLDIRRTENAALLPLMKPKTRTVYSFEESDPNYLEFQLVRKQLISIHNEDYISDIVRILNVLKLADDFDLRQFHKKSIPAFYDAITQIISPETLIDVARKYTQHKLRLAA</sequence>
<evidence type="ECO:0000313" key="1">
    <source>
        <dbReference type="EMBL" id="ACT60124.1"/>
    </source>
</evidence>
<dbReference type="AlphaFoldDB" id="C6XNI0"/>
<evidence type="ECO:0000313" key="2">
    <source>
        <dbReference type="Proteomes" id="UP000002745"/>
    </source>
</evidence>
<protein>
    <submittedName>
        <fullName evidence="1">Uncharacterized protein</fullName>
    </submittedName>
</protein>
<keyword evidence="2" id="KW-1185">Reference proteome</keyword>
<dbReference type="EMBL" id="CP001678">
    <property type="protein sequence ID" value="ACT60124.1"/>
    <property type="molecule type" value="Genomic_DNA"/>
</dbReference>
<gene>
    <name evidence="1" type="ordered locus">Hbal_2444</name>
</gene>